<evidence type="ECO:0000313" key="2">
    <source>
        <dbReference type="Proteomes" id="UP000054549"/>
    </source>
</evidence>
<proteinExistence type="predicted"/>
<organism evidence="1 2">
    <name type="scientific">Amanita muscaria (strain Koide BX008)</name>
    <dbReference type="NCBI Taxonomy" id="946122"/>
    <lineage>
        <taxon>Eukaryota</taxon>
        <taxon>Fungi</taxon>
        <taxon>Dikarya</taxon>
        <taxon>Basidiomycota</taxon>
        <taxon>Agaricomycotina</taxon>
        <taxon>Agaricomycetes</taxon>
        <taxon>Agaricomycetidae</taxon>
        <taxon>Agaricales</taxon>
        <taxon>Pluteineae</taxon>
        <taxon>Amanitaceae</taxon>
        <taxon>Amanita</taxon>
    </lineage>
</organism>
<evidence type="ECO:0000313" key="1">
    <source>
        <dbReference type="EMBL" id="KIL66631.1"/>
    </source>
</evidence>
<dbReference type="AlphaFoldDB" id="A0A0C2XBA6"/>
<dbReference type="InParanoid" id="A0A0C2XBA6"/>
<gene>
    <name evidence="1" type="ORF">M378DRAFT_160641</name>
</gene>
<protein>
    <submittedName>
        <fullName evidence="1">Uncharacterized protein</fullName>
    </submittedName>
</protein>
<dbReference type="Proteomes" id="UP000054549">
    <property type="component" value="Unassembled WGS sequence"/>
</dbReference>
<dbReference type="EMBL" id="KN818235">
    <property type="protein sequence ID" value="KIL66631.1"/>
    <property type="molecule type" value="Genomic_DNA"/>
</dbReference>
<dbReference type="HOGENOM" id="CLU_3031861_0_0_1"/>
<accession>A0A0C2XBA6</accession>
<name>A0A0C2XBA6_AMAMK</name>
<sequence>MIGTIYDLIRPQAMRCQGGSSTVVILLHVARASAHSPKLGICIYLIDKCGNESKK</sequence>
<keyword evidence="2" id="KW-1185">Reference proteome</keyword>
<reference evidence="1 2" key="1">
    <citation type="submission" date="2014-04" db="EMBL/GenBank/DDBJ databases">
        <title>Evolutionary Origins and Diversification of the Mycorrhizal Mutualists.</title>
        <authorList>
            <consortium name="DOE Joint Genome Institute"/>
            <consortium name="Mycorrhizal Genomics Consortium"/>
            <person name="Kohler A."/>
            <person name="Kuo A."/>
            <person name="Nagy L.G."/>
            <person name="Floudas D."/>
            <person name="Copeland A."/>
            <person name="Barry K.W."/>
            <person name="Cichocki N."/>
            <person name="Veneault-Fourrey C."/>
            <person name="LaButti K."/>
            <person name="Lindquist E.A."/>
            <person name="Lipzen A."/>
            <person name="Lundell T."/>
            <person name="Morin E."/>
            <person name="Murat C."/>
            <person name="Riley R."/>
            <person name="Ohm R."/>
            <person name="Sun H."/>
            <person name="Tunlid A."/>
            <person name="Henrissat B."/>
            <person name="Grigoriev I.V."/>
            <person name="Hibbett D.S."/>
            <person name="Martin F."/>
        </authorList>
    </citation>
    <scope>NUCLEOTIDE SEQUENCE [LARGE SCALE GENOMIC DNA]</scope>
    <source>
        <strain evidence="1 2">Koide BX008</strain>
    </source>
</reference>